<dbReference type="Proteomes" id="UP001367030">
    <property type="component" value="Unassembled WGS sequence"/>
</dbReference>
<keyword evidence="2" id="KW-0645">Protease</keyword>
<accession>A0ABU8X7W2</accession>
<feature type="region of interest" description="Disordered" evidence="1">
    <location>
        <begin position="247"/>
        <end position="270"/>
    </location>
</feature>
<comment type="caution">
    <text evidence="2">The sequence shown here is derived from an EMBL/GenBank/DDBJ whole genome shotgun (WGS) entry which is preliminary data.</text>
</comment>
<protein>
    <submittedName>
        <fullName evidence="2">ATP-dependent Clp protease proteolytic subunit</fullName>
    </submittedName>
</protein>
<dbReference type="Gene3D" id="3.90.226.10">
    <property type="entry name" value="2-enoyl-CoA Hydratase, Chain A, domain 1"/>
    <property type="match status" value="1"/>
</dbReference>
<proteinExistence type="predicted"/>
<evidence type="ECO:0000256" key="1">
    <source>
        <dbReference type="SAM" id="MobiDB-lite"/>
    </source>
</evidence>
<sequence length="270" mass="28991">MSISIHPSTHTGALLLSGEITEDMALHFGSGLDLLFDYYQYNRITIEINSPGGQVTALEHMLARLERWRGLGREVGTKACFRAGSAAAMLLAMGDIGGRSASSSTTLLFHPARVEGANAMFTASAATSLGALLHGKDLFHLDRLVGHQVRGFGGWHALAAEGAARCGHLIKRSGRRTSKSAGQPPITSLGSLSLATTVRSFAQCIERRSIEPYRRMLSRRFSEDRGMSAAEAWALCLLDSVLDRPDLQPASEPLSSAPDDPAVSHPRPVM</sequence>
<dbReference type="SUPFAM" id="SSF52096">
    <property type="entry name" value="ClpP/crotonase"/>
    <property type="match status" value="1"/>
</dbReference>
<gene>
    <name evidence="2" type="ORF">WKW79_15235</name>
</gene>
<dbReference type="RefSeq" id="WP_340335998.1">
    <property type="nucleotide sequence ID" value="NZ_JBBKZS010000005.1"/>
</dbReference>
<dbReference type="EMBL" id="JBBKZS010000005">
    <property type="protein sequence ID" value="MEJ8855932.1"/>
    <property type="molecule type" value="Genomic_DNA"/>
</dbReference>
<evidence type="ECO:0000313" key="3">
    <source>
        <dbReference type="Proteomes" id="UP001367030"/>
    </source>
</evidence>
<dbReference type="GO" id="GO:0008233">
    <property type="term" value="F:peptidase activity"/>
    <property type="evidence" value="ECO:0007669"/>
    <property type="project" value="UniProtKB-KW"/>
</dbReference>
<organism evidence="2 3">
    <name type="scientific">Variovorax robiniae</name>
    <dbReference type="NCBI Taxonomy" id="1836199"/>
    <lineage>
        <taxon>Bacteria</taxon>
        <taxon>Pseudomonadati</taxon>
        <taxon>Pseudomonadota</taxon>
        <taxon>Betaproteobacteria</taxon>
        <taxon>Burkholderiales</taxon>
        <taxon>Comamonadaceae</taxon>
        <taxon>Variovorax</taxon>
    </lineage>
</organism>
<keyword evidence="3" id="KW-1185">Reference proteome</keyword>
<keyword evidence="2" id="KW-0378">Hydrolase</keyword>
<dbReference type="InterPro" id="IPR023562">
    <property type="entry name" value="ClpP/TepA"/>
</dbReference>
<dbReference type="GO" id="GO:0006508">
    <property type="term" value="P:proteolysis"/>
    <property type="evidence" value="ECO:0007669"/>
    <property type="project" value="UniProtKB-KW"/>
</dbReference>
<dbReference type="InterPro" id="IPR029045">
    <property type="entry name" value="ClpP/crotonase-like_dom_sf"/>
</dbReference>
<evidence type="ECO:0000313" key="2">
    <source>
        <dbReference type="EMBL" id="MEJ8855932.1"/>
    </source>
</evidence>
<reference evidence="2 3" key="1">
    <citation type="submission" date="2024-03" db="EMBL/GenBank/DDBJ databases">
        <title>Novel species of the genus Variovorax.</title>
        <authorList>
            <person name="Liu Q."/>
            <person name="Xin Y.-H."/>
        </authorList>
    </citation>
    <scope>NUCLEOTIDE SEQUENCE [LARGE SCALE GENOMIC DNA]</scope>
    <source>
        <strain evidence="2 3">KACC 18901</strain>
    </source>
</reference>
<dbReference type="Pfam" id="PF00574">
    <property type="entry name" value="CLP_protease"/>
    <property type="match status" value="1"/>
</dbReference>
<name>A0ABU8X7W2_9BURK</name>